<dbReference type="RefSeq" id="WP_320686807.1">
    <property type="nucleotide sequence ID" value="NZ_JAXBLV010000176.1"/>
</dbReference>
<sequence length="375" mass="41789">MLPSFDLAAKTLRLLADVSISGRHVGRLTETIGAELVATRDARAEAHRLRDLEAQVPNAPCVVAVEIDGGRYQRRAEGLGCGVRDPHWREDKVACLVTLTSATHDLAPQPEPPACFLDRTHVANMTACSNACAPAIPGESPESKSAPEPDVIAWQPERVVRTCVATTRDSEAFGRLVGAEANARNFEAASRRAFVSDGQAYNWSIQKRWFGEYVAVLDFIHVLGYVWQATRASGGTDAEQWSRYVRWMRGCWQGRVSEVLVEMDREQERIGQPPEDAEDTDVRVVLSRARGYLRNNVDRMKYPEYRKAGLPVTSSWVESLIKEINYRVKGTEKFWNEQGAECVLAVRAAVLSDDERLTKHLAARPGSPFQRRTAA</sequence>
<comment type="caution">
    <text evidence="1">The sequence shown here is derived from an EMBL/GenBank/DDBJ whole genome shotgun (WGS) entry which is preliminary data.</text>
</comment>
<evidence type="ECO:0000313" key="1">
    <source>
        <dbReference type="EMBL" id="MDY3560177.1"/>
    </source>
</evidence>
<reference evidence="2" key="1">
    <citation type="journal article" date="2023" name="Mar. Drugs">
        <title>Gemmata algarum, a Novel Planctomycete Isolated from an Algal Mat, Displays Antimicrobial Activity.</title>
        <authorList>
            <person name="Kumar G."/>
            <person name="Kallscheuer N."/>
            <person name="Kashif M."/>
            <person name="Ahamad S."/>
            <person name="Jagadeeshwari U."/>
            <person name="Pannikurungottu S."/>
            <person name="Haufschild T."/>
            <person name="Kabuu M."/>
            <person name="Sasikala C."/>
            <person name="Jogler C."/>
            <person name="Ramana C."/>
        </authorList>
    </citation>
    <scope>NUCLEOTIDE SEQUENCE [LARGE SCALE GENOMIC DNA]</scope>
    <source>
        <strain evidence="2">JC673</strain>
    </source>
</reference>
<gene>
    <name evidence="1" type="ORF">R5W23_001402</name>
</gene>
<proteinExistence type="predicted"/>
<keyword evidence="2" id="KW-1185">Reference proteome</keyword>
<protein>
    <submittedName>
        <fullName evidence="1">LysR family transcriptional regulator</fullName>
    </submittedName>
</protein>
<organism evidence="1 2">
    <name type="scientific">Gemmata algarum</name>
    <dbReference type="NCBI Taxonomy" id="2975278"/>
    <lineage>
        <taxon>Bacteria</taxon>
        <taxon>Pseudomonadati</taxon>
        <taxon>Planctomycetota</taxon>
        <taxon>Planctomycetia</taxon>
        <taxon>Gemmatales</taxon>
        <taxon>Gemmataceae</taxon>
        <taxon>Gemmata</taxon>
    </lineage>
</organism>
<dbReference type="Proteomes" id="UP001272242">
    <property type="component" value="Unassembled WGS sequence"/>
</dbReference>
<accession>A0ABU5F096</accession>
<evidence type="ECO:0000313" key="2">
    <source>
        <dbReference type="Proteomes" id="UP001272242"/>
    </source>
</evidence>
<name>A0ABU5F096_9BACT</name>
<dbReference type="EMBL" id="JAXBLV010000176">
    <property type="protein sequence ID" value="MDY3560177.1"/>
    <property type="molecule type" value="Genomic_DNA"/>
</dbReference>